<sequence>MNPEPNKKKTRLLNLLFIASCSAILVFLLKAPPESTTKLPRDANHLQFYAMEKKAAEKHCGTCHAPDGLAPLPKDHPPKYRCLFCHKKYN</sequence>
<proteinExistence type="predicted"/>
<protein>
    <submittedName>
        <fullName evidence="2">Uncharacterized protein</fullName>
    </submittedName>
</protein>
<keyword evidence="1" id="KW-0812">Transmembrane</keyword>
<reference evidence="2" key="1">
    <citation type="journal article" date="2022" name="bioRxiv">
        <title>Thiovibrio frasassiensisgen. nov., sp. nov., an autotrophic, elemental sulfur disproportionating bacterium isolated from sulfidic karst sediment, and proposal of Thiovibrionaceae fam. nov.</title>
        <authorList>
            <person name="Aronson H."/>
            <person name="Thomas C."/>
            <person name="Bhattacharyya M."/>
            <person name="Eckstein S."/>
            <person name="Jensen S."/>
            <person name="Barco R."/>
            <person name="Macalady J."/>
            <person name="Amend J."/>
        </authorList>
    </citation>
    <scope>NUCLEOTIDE SEQUENCE</scope>
    <source>
        <strain evidence="2">RS19-109</strain>
    </source>
</reference>
<evidence type="ECO:0000256" key="1">
    <source>
        <dbReference type="SAM" id="Phobius"/>
    </source>
</evidence>
<keyword evidence="1" id="KW-0472">Membrane</keyword>
<evidence type="ECO:0000313" key="3">
    <source>
        <dbReference type="Proteomes" id="UP001154240"/>
    </source>
</evidence>
<dbReference type="EMBL" id="JAPHEH010000001">
    <property type="protein sequence ID" value="MDG4476129.1"/>
    <property type="molecule type" value="Genomic_DNA"/>
</dbReference>
<dbReference type="Gene3D" id="1.10.1130.20">
    <property type="match status" value="1"/>
</dbReference>
<reference evidence="2" key="2">
    <citation type="submission" date="2022-10" db="EMBL/GenBank/DDBJ databases">
        <authorList>
            <person name="Aronson H.S."/>
        </authorList>
    </citation>
    <scope>NUCLEOTIDE SEQUENCE</scope>
    <source>
        <strain evidence="2">RS19-109</strain>
    </source>
</reference>
<keyword evidence="1" id="KW-1133">Transmembrane helix</keyword>
<dbReference type="AlphaFoldDB" id="A0A9X4MEP2"/>
<dbReference type="Proteomes" id="UP001154240">
    <property type="component" value="Unassembled WGS sequence"/>
</dbReference>
<name>A0A9X4MEP2_9BACT</name>
<accession>A0A9X4MEP2</accession>
<comment type="caution">
    <text evidence="2">The sequence shown here is derived from an EMBL/GenBank/DDBJ whole genome shotgun (WGS) entry which is preliminary data.</text>
</comment>
<dbReference type="SUPFAM" id="SSF48695">
    <property type="entry name" value="Multiheme cytochromes"/>
    <property type="match status" value="1"/>
</dbReference>
<organism evidence="2 3">
    <name type="scientific">Thiovibrio frasassiensis</name>
    <dbReference type="NCBI Taxonomy" id="2984131"/>
    <lineage>
        <taxon>Bacteria</taxon>
        <taxon>Pseudomonadati</taxon>
        <taxon>Thermodesulfobacteriota</taxon>
        <taxon>Desulfobulbia</taxon>
        <taxon>Desulfobulbales</taxon>
        <taxon>Thiovibrionaceae</taxon>
        <taxon>Thiovibrio</taxon>
    </lineage>
</organism>
<feature type="transmembrane region" description="Helical" evidence="1">
    <location>
        <begin position="12"/>
        <end position="29"/>
    </location>
</feature>
<gene>
    <name evidence="2" type="ORF">OLX77_08175</name>
</gene>
<keyword evidence="3" id="KW-1185">Reference proteome</keyword>
<dbReference type="InterPro" id="IPR036280">
    <property type="entry name" value="Multihaem_cyt_sf"/>
</dbReference>
<evidence type="ECO:0000313" key="2">
    <source>
        <dbReference type="EMBL" id="MDG4476129.1"/>
    </source>
</evidence>
<dbReference type="RefSeq" id="WP_307633100.1">
    <property type="nucleotide sequence ID" value="NZ_JAPHEH010000001.1"/>
</dbReference>